<dbReference type="SUPFAM" id="SSF52540">
    <property type="entry name" value="P-loop containing nucleoside triphosphate hydrolases"/>
    <property type="match status" value="1"/>
</dbReference>
<dbReference type="InterPro" id="IPR050168">
    <property type="entry name" value="AAA_ATPase_domain"/>
</dbReference>
<dbReference type="Proteomes" id="UP000013827">
    <property type="component" value="Unassembled WGS sequence"/>
</dbReference>
<dbReference type="AlphaFoldDB" id="A0A0D3I505"/>
<feature type="domain" description="ATPase AAA-type core" evidence="1">
    <location>
        <begin position="1"/>
        <end position="145"/>
    </location>
</feature>
<evidence type="ECO:0000313" key="3">
    <source>
        <dbReference type="EnsemblProtists" id="EOD06340"/>
    </source>
</evidence>
<dbReference type="InterPro" id="IPR003959">
    <property type="entry name" value="ATPase_AAA_core"/>
</dbReference>
<dbReference type="Gene3D" id="1.10.8.60">
    <property type="match status" value="1"/>
</dbReference>
<dbReference type="KEGG" id="ehx:EMIHUDRAFT_45138"/>
<proteinExistence type="predicted"/>
<feature type="domain" description="AAA ATPase AAA+ lid" evidence="2">
    <location>
        <begin position="169"/>
        <end position="200"/>
    </location>
</feature>
<dbReference type="PANTHER" id="PTHR23077:SF117">
    <property type="entry name" value="AAA+ ATPASE DOMAIN-CONTAINING PROTEIN"/>
    <property type="match status" value="1"/>
</dbReference>
<dbReference type="InterPro" id="IPR041569">
    <property type="entry name" value="AAA_lid_3"/>
</dbReference>
<dbReference type="PaxDb" id="2903-EOD06340"/>
<dbReference type="RefSeq" id="XP_005758769.1">
    <property type="nucleotide sequence ID" value="XM_005758712.1"/>
</dbReference>
<dbReference type="GO" id="GO:0005524">
    <property type="term" value="F:ATP binding"/>
    <property type="evidence" value="ECO:0007669"/>
    <property type="project" value="InterPro"/>
</dbReference>
<dbReference type="Gene3D" id="3.40.50.300">
    <property type="entry name" value="P-loop containing nucleotide triphosphate hydrolases"/>
    <property type="match status" value="1"/>
</dbReference>
<dbReference type="Pfam" id="PF00004">
    <property type="entry name" value="AAA"/>
    <property type="match status" value="1"/>
</dbReference>
<accession>A0A0D3I505</accession>
<dbReference type="PANTHER" id="PTHR23077">
    <property type="entry name" value="AAA-FAMILY ATPASE"/>
    <property type="match status" value="1"/>
</dbReference>
<name>A0A0D3I505_EMIH1</name>
<reference evidence="3" key="2">
    <citation type="submission" date="2024-10" db="UniProtKB">
        <authorList>
            <consortium name="EnsemblProtists"/>
        </authorList>
    </citation>
    <scope>IDENTIFICATION</scope>
</reference>
<protein>
    <recommendedName>
        <fullName evidence="5">AAA+ ATPase domain-containing protein</fullName>
    </recommendedName>
</protein>
<dbReference type="HOGENOM" id="CLU_000688_21_3_1"/>
<dbReference type="OMA" id="ADEGCAT"/>
<reference evidence="4" key="1">
    <citation type="journal article" date="2013" name="Nature">
        <title>Pan genome of the phytoplankton Emiliania underpins its global distribution.</title>
        <authorList>
            <person name="Read B.A."/>
            <person name="Kegel J."/>
            <person name="Klute M.J."/>
            <person name="Kuo A."/>
            <person name="Lefebvre S.C."/>
            <person name="Maumus F."/>
            <person name="Mayer C."/>
            <person name="Miller J."/>
            <person name="Monier A."/>
            <person name="Salamov A."/>
            <person name="Young J."/>
            <person name="Aguilar M."/>
            <person name="Claverie J.M."/>
            <person name="Frickenhaus S."/>
            <person name="Gonzalez K."/>
            <person name="Herman E.K."/>
            <person name="Lin Y.C."/>
            <person name="Napier J."/>
            <person name="Ogata H."/>
            <person name="Sarno A.F."/>
            <person name="Shmutz J."/>
            <person name="Schroeder D."/>
            <person name="de Vargas C."/>
            <person name="Verret F."/>
            <person name="von Dassow P."/>
            <person name="Valentin K."/>
            <person name="Van de Peer Y."/>
            <person name="Wheeler G."/>
            <person name="Dacks J.B."/>
            <person name="Delwiche C.F."/>
            <person name="Dyhrman S.T."/>
            <person name="Glockner G."/>
            <person name="John U."/>
            <person name="Richards T."/>
            <person name="Worden A.Z."/>
            <person name="Zhang X."/>
            <person name="Grigoriev I.V."/>
            <person name="Allen A.E."/>
            <person name="Bidle K."/>
            <person name="Borodovsky M."/>
            <person name="Bowler C."/>
            <person name="Brownlee C."/>
            <person name="Cock J.M."/>
            <person name="Elias M."/>
            <person name="Gladyshev V.N."/>
            <person name="Groth M."/>
            <person name="Guda C."/>
            <person name="Hadaegh A."/>
            <person name="Iglesias-Rodriguez M.D."/>
            <person name="Jenkins J."/>
            <person name="Jones B.M."/>
            <person name="Lawson T."/>
            <person name="Leese F."/>
            <person name="Lindquist E."/>
            <person name="Lobanov A."/>
            <person name="Lomsadze A."/>
            <person name="Malik S.B."/>
            <person name="Marsh M.E."/>
            <person name="Mackinder L."/>
            <person name="Mock T."/>
            <person name="Mueller-Roeber B."/>
            <person name="Pagarete A."/>
            <person name="Parker M."/>
            <person name="Probert I."/>
            <person name="Quesneville H."/>
            <person name="Raines C."/>
            <person name="Rensing S.A."/>
            <person name="Riano-Pachon D.M."/>
            <person name="Richier S."/>
            <person name="Rokitta S."/>
            <person name="Shiraiwa Y."/>
            <person name="Soanes D.M."/>
            <person name="van der Giezen M."/>
            <person name="Wahlund T.M."/>
            <person name="Williams B."/>
            <person name="Wilson W."/>
            <person name="Wolfe G."/>
            <person name="Wurch L.L."/>
        </authorList>
    </citation>
    <scope>NUCLEOTIDE SEQUENCE</scope>
</reference>
<evidence type="ECO:0008006" key="5">
    <source>
        <dbReference type="Google" id="ProtNLM"/>
    </source>
</evidence>
<evidence type="ECO:0000259" key="1">
    <source>
        <dbReference type="Pfam" id="PF00004"/>
    </source>
</evidence>
<evidence type="ECO:0000259" key="2">
    <source>
        <dbReference type="Pfam" id="PF17862"/>
    </source>
</evidence>
<keyword evidence="4" id="KW-1185">Reference proteome</keyword>
<dbReference type="eggNOG" id="KOG0730">
    <property type="taxonomic scope" value="Eukaryota"/>
</dbReference>
<dbReference type="InterPro" id="IPR027417">
    <property type="entry name" value="P-loop_NTPase"/>
</dbReference>
<dbReference type="Pfam" id="PF17862">
    <property type="entry name" value="AAA_lid_3"/>
    <property type="match status" value="1"/>
</dbReference>
<dbReference type="EnsemblProtists" id="EOD06340">
    <property type="protein sequence ID" value="EOD06340"/>
    <property type="gene ID" value="EMIHUDRAFT_45138"/>
</dbReference>
<dbReference type="GO" id="GO:0016887">
    <property type="term" value="F:ATP hydrolysis activity"/>
    <property type="evidence" value="ECO:0007669"/>
    <property type="project" value="InterPro"/>
</dbReference>
<dbReference type="GeneID" id="17252533"/>
<dbReference type="STRING" id="2903.R1CVG9"/>
<organism evidence="3 4">
    <name type="scientific">Emiliania huxleyi (strain CCMP1516)</name>
    <dbReference type="NCBI Taxonomy" id="280463"/>
    <lineage>
        <taxon>Eukaryota</taxon>
        <taxon>Haptista</taxon>
        <taxon>Haptophyta</taxon>
        <taxon>Prymnesiophyceae</taxon>
        <taxon>Isochrysidales</taxon>
        <taxon>Noelaerhabdaceae</taxon>
        <taxon>Emiliania</taxon>
    </lineage>
</organism>
<sequence>KTMLVRALAAESRLNLLAVPIPQLIRPAVGASERALAALFEHARAHRPCLVFLDELQAASALLLPALSALLRRGGGGGGGGGQVSRLLLSQLLLEMDAVQAEADADAAAGGLGGAVVLAGATNTPAALDEALLRPGRLEHLFFVPPPGRRARRDILARQLRRMPLAEPIDAESLAAATPRFTGADLLSLCQKAALGALRR</sequence>
<evidence type="ECO:0000313" key="4">
    <source>
        <dbReference type="Proteomes" id="UP000013827"/>
    </source>
</evidence>